<proteinExistence type="inferred from homology"/>
<dbReference type="GO" id="GO:0003723">
    <property type="term" value="F:RNA binding"/>
    <property type="evidence" value="ECO:0007669"/>
    <property type="project" value="InterPro"/>
</dbReference>
<comment type="caution">
    <text evidence="13">The sequence shown here is derived from an EMBL/GenBank/DDBJ whole genome shotgun (WGS) entry which is preliminary data.</text>
</comment>
<dbReference type="Pfam" id="PF00333">
    <property type="entry name" value="Ribosomal_S5"/>
    <property type="match status" value="1"/>
</dbReference>
<evidence type="ECO:0000256" key="8">
    <source>
        <dbReference type="ARBA" id="ARBA00062683"/>
    </source>
</evidence>
<dbReference type="GO" id="GO:0006412">
    <property type="term" value="P:translation"/>
    <property type="evidence" value="ECO:0007669"/>
    <property type="project" value="InterPro"/>
</dbReference>
<evidence type="ECO:0000256" key="11">
    <source>
        <dbReference type="SAM" id="MobiDB-lite"/>
    </source>
</evidence>
<evidence type="ECO:0000256" key="2">
    <source>
        <dbReference type="ARBA" id="ARBA00008945"/>
    </source>
</evidence>
<dbReference type="Pfam" id="PF21251">
    <property type="entry name" value="Ribosomal_uS5m_N"/>
    <property type="match status" value="1"/>
</dbReference>
<keyword evidence="5 9" id="KW-0687">Ribonucleoprotein</keyword>
<dbReference type="Pfam" id="PF03719">
    <property type="entry name" value="Ribosomal_S5_C"/>
    <property type="match status" value="1"/>
</dbReference>
<keyword evidence="4" id="KW-0496">Mitochondrion</keyword>
<evidence type="ECO:0000256" key="4">
    <source>
        <dbReference type="ARBA" id="ARBA00023128"/>
    </source>
</evidence>
<evidence type="ECO:0000256" key="1">
    <source>
        <dbReference type="ARBA" id="ARBA00004173"/>
    </source>
</evidence>
<dbReference type="InterPro" id="IPR005324">
    <property type="entry name" value="Ribosomal_uS5_C"/>
</dbReference>
<dbReference type="EMBL" id="JAVRBK010000002">
    <property type="protein sequence ID" value="KAK5648596.1"/>
    <property type="molecule type" value="Genomic_DNA"/>
</dbReference>
<dbReference type="InterPro" id="IPR048584">
    <property type="entry name" value="Ribosomal_uS5m_N"/>
</dbReference>
<dbReference type="GO" id="GO:0003735">
    <property type="term" value="F:structural constituent of ribosome"/>
    <property type="evidence" value="ECO:0007669"/>
    <property type="project" value="UniProtKB-UniRule"/>
</dbReference>
<evidence type="ECO:0000256" key="7">
    <source>
        <dbReference type="ARBA" id="ARBA00041606"/>
    </source>
</evidence>
<feature type="domain" description="S5 DRBM" evidence="12">
    <location>
        <begin position="175"/>
        <end position="239"/>
    </location>
</feature>
<evidence type="ECO:0000256" key="9">
    <source>
        <dbReference type="PROSITE-ProRule" id="PRU00268"/>
    </source>
</evidence>
<evidence type="ECO:0000256" key="5">
    <source>
        <dbReference type="ARBA" id="ARBA00023274"/>
    </source>
</evidence>
<dbReference type="InterPro" id="IPR014721">
    <property type="entry name" value="Ribsml_uS5_D2-typ_fold_subgr"/>
</dbReference>
<dbReference type="InterPro" id="IPR000851">
    <property type="entry name" value="Ribosomal_uS5"/>
</dbReference>
<evidence type="ECO:0000256" key="6">
    <source>
        <dbReference type="ARBA" id="ARBA00039335"/>
    </source>
</evidence>
<dbReference type="SUPFAM" id="SSF54768">
    <property type="entry name" value="dsRNA-binding domain-like"/>
    <property type="match status" value="1"/>
</dbReference>
<gene>
    <name evidence="13" type="ORF">RI129_003488</name>
</gene>
<reference evidence="13 14" key="1">
    <citation type="journal article" date="2024" name="Insects">
        <title>An Improved Chromosome-Level Genome Assembly of the Firefly Pyrocoelia pectoralis.</title>
        <authorList>
            <person name="Fu X."/>
            <person name="Meyer-Rochow V.B."/>
            <person name="Ballantyne L."/>
            <person name="Zhu X."/>
        </authorList>
    </citation>
    <scope>NUCLEOTIDE SEQUENCE [LARGE SCALE GENOMIC DNA]</scope>
    <source>
        <strain evidence="13">XCY_ONT2</strain>
    </source>
</reference>
<dbReference type="FunFam" id="3.30.230.10:FF:000002">
    <property type="entry name" value="30S ribosomal protein S5"/>
    <property type="match status" value="1"/>
</dbReference>
<evidence type="ECO:0000256" key="3">
    <source>
        <dbReference type="ARBA" id="ARBA00022980"/>
    </source>
</evidence>
<feature type="region of interest" description="Disordered" evidence="11">
    <location>
        <begin position="141"/>
        <end position="166"/>
    </location>
</feature>
<dbReference type="InterPro" id="IPR020568">
    <property type="entry name" value="Ribosomal_Su5_D2-typ_SF"/>
</dbReference>
<evidence type="ECO:0000256" key="10">
    <source>
        <dbReference type="RuleBase" id="RU003823"/>
    </source>
</evidence>
<dbReference type="GO" id="GO:0005763">
    <property type="term" value="C:mitochondrial small ribosomal subunit"/>
    <property type="evidence" value="ECO:0007669"/>
    <property type="project" value="UniProtKB-ARBA"/>
</dbReference>
<dbReference type="FunFam" id="3.30.160.20:FF:000022">
    <property type="entry name" value="28S ribosomal protein S5, mitochondrial"/>
    <property type="match status" value="1"/>
</dbReference>
<dbReference type="InterPro" id="IPR013810">
    <property type="entry name" value="Ribosomal_uS5_N"/>
</dbReference>
<keyword evidence="3 9" id="KW-0689">Ribosomal protein</keyword>
<dbReference type="Gene3D" id="3.30.160.20">
    <property type="match status" value="1"/>
</dbReference>
<protein>
    <recommendedName>
        <fullName evidence="6">Small ribosomal subunit protein uS5m</fullName>
    </recommendedName>
    <alternativeName>
        <fullName evidence="7">28S ribosomal protein S5, mitochondrial</fullName>
    </alternativeName>
</protein>
<evidence type="ECO:0000313" key="14">
    <source>
        <dbReference type="Proteomes" id="UP001329430"/>
    </source>
</evidence>
<name>A0AAN7VPH0_9COLE</name>
<evidence type="ECO:0000313" key="13">
    <source>
        <dbReference type="EMBL" id="KAK5648596.1"/>
    </source>
</evidence>
<organism evidence="13 14">
    <name type="scientific">Pyrocoelia pectoralis</name>
    <dbReference type="NCBI Taxonomy" id="417401"/>
    <lineage>
        <taxon>Eukaryota</taxon>
        <taxon>Metazoa</taxon>
        <taxon>Ecdysozoa</taxon>
        <taxon>Arthropoda</taxon>
        <taxon>Hexapoda</taxon>
        <taxon>Insecta</taxon>
        <taxon>Pterygota</taxon>
        <taxon>Neoptera</taxon>
        <taxon>Endopterygota</taxon>
        <taxon>Coleoptera</taxon>
        <taxon>Polyphaga</taxon>
        <taxon>Elateriformia</taxon>
        <taxon>Elateroidea</taxon>
        <taxon>Lampyridae</taxon>
        <taxon>Lampyrinae</taxon>
        <taxon>Pyrocoelia</taxon>
    </lineage>
</organism>
<dbReference type="PANTHER" id="PTHR48277">
    <property type="entry name" value="MITOCHONDRIAL RIBOSOMAL PROTEIN S5"/>
    <property type="match status" value="1"/>
</dbReference>
<evidence type="ECO:0000259" key="12">
    <source>
        <dbReference type="PROSITE" id="PS50881"/>
    </source>
</evidence>
<dbReference type="PROSITE" id="PS50881">
    <property type="entry name" value="S5_DSRBD"/>
    <property type="match status" value="1"/>
</dbReference>
<comment type="similarity">
    <text evidence="2 10">Belongs to the universal ribosomal protein uS5 family.</text>
</comment>
<dbReference type="SUPFAM" id="SSF54211">
    <property type="entry name" value="Ribosomal protein S5 domain 2-like"/>
    <property type="match status" value="1"/>
</dbReference>
<comment type="subunit">
    <text evidence="8">Component of the mitochondrial ribosome small subunit (28S) which comprises a 12S rRNA and about 30 distinct proteins.</text>
</comment>
<keyword evidence="14" id="KW-1185">Reference proteome</keyword>
<dbReference type="Proteomes" id="UP001329430">
    <property type="component" value="Chromosome 2"/>
</dbReference>
<dbReference type="Gene3D" id="3.30.230.10">
    <property type="match status" value="1"/>
</dbReference>
<dbReference type="PANTHER" id="PTHR48277:SF1">
    <property type="entry name" value="MITOCHONDRIAL RIBOSOMAL PROTEIN S5"/>
    <property type="match status" value="1"/>
</dbReference>
<accession>A0AAN7VPH0</accession>
<comment type="subcellular location">
    <subcellularLocation>
        <location evidence="1">Mitochondrion</location>
    </subcellularLocation>
</comment>
<dbReference type="GO" id="GO:0005743">
    <property type="term" value="C:mitochondrial inner membrane"/>
    <property type="evidence" value="ECO:0007669"/>
    <property type="project" value="UniProtKB-ARBA"/>
</dbReference>
<sequence>MALNMLKVVYSLQRLTLNTKCYLNVIPLKQFAINEIIYGNSIRPSTNFFNKLPADALWKGITSVSNAGKKRGRGKRVSKRNIKDLNRGQMIGVGKANILWPGLTAPIIRGKELVEQQQLPEDPEREKRLIEIRNKMGNLRPPKLSPLERGWSGNKMPGRSIGPPDPIGEERFEGFDTKVLELKTVFNMTGNLGRKRRLSVFAITGNSNGLAGFALGKAVDHTAAFRKVRNRAGQKLVHVNIFRDHTVYHDFFTQFGSTKIFVSQRPEGYGLVCHRAIRTVCEVVGIKNLYAKVEGSTNVQHIVKAFMLGLLKQRTHQQIAEEKKLHLVEFTKENEYFPTVLASPAECRKTADLKHDEVLDFTQYCLDGRVILQRKKFPPFYTKYKSWEIYLKKQEKIRNHDKIRIQLKAEYGELRTFLTDKYPECRPTVKGTKKKKSEEDEE</sequence>
<dbReference type="AlphaFoldDB" id="A0AAN7VPH0"/>